<reference evidence="3" key="1">
    <citation type="journal article" date="2019" name="Int. J. Syst. Evol. Microbiol.">
        <title>The Global Catalogue of Microorganisms (GCM) 10K type strain sequencing project: providing services to taxonomists for standard genome sequencing and annotation.</title>
        <authorList>
            <consortium name="The Broad Institute Genomics Platform"/>
            <consortium name="The Broad Institute Genome Sequencing Center for Infectious Disease"/>
            <person name="Wu L."/>
            <person name="Ma J."/>
        </authorList>
    </citation>
    <scope>NUCLEOTIDE SEQUENCE [LARGE SCALE GENOMIC DNA]</scope>
    <source>
        <strain evidence="3">JCM 14234</strain>
    </source>
</reference>
<dbReference type="Pfam" id="PF12697">
    <property type="entry name" value="Abhydrolase_6"/>
    <property type="match status" value="1"/>
</dbReference>
<evidence type="ECO:0000313" key="3">
    <source>
        <dbReference type="Proteomes" id="UP001501035"/>
    </source>
</evidence>
<feature type="domain" description="AB hydrolase-1" evidence="1">
    <location>
        <begin position="45"/>
        <end position="285"/>
    </location>
</feature>
<keyword evidence="3" id="KW-1185">Reference proteome</keyword>
<proteinExistence type="predicted"/>
<dbReference type="EMBL" id="BAAAVS010000017">
    <property type="protein sequence ID" value="GAA3029628.1"/>
    <property type="molecule type" value="Genomic_DNA"/>
</dbReference>
<sequence>MTVETASVPAWFTDAIAAEPEHRTLVVDGAEIAYRAWGDVGDPGLLLVHGGAAHAGWWDHLAPQLAADRRVVAFDLSGHGDSDWRADLYTYALWARESVAVAADAGIADDRLVVVGHSMGGIVSMHASVLFPDLVNDIVIVDSELFDADDIAAMMAHGAPADTAIPRTSRFYASREEALGRYRLLPEQETLPYVRAHVAAGSIIQADEGWRWKFDRRFPTRLTDPAPTPPPGCAVTIVRGERGVMAAGRAQSLFHGRADGTGRLVTFPGGGHHVMLDRPLELLAEVRTTLGATDKE</sequence>
<dbReference type="Proteomes" id="UP001501035">
    <property type="component" value="Unassembled WGS sequence"/>
</dbReference>
<dbReference type="RefSeq" id="WP_290707554.1">
    <property type="nucleotide sequence ID" value="NZ_BAAAVS010000017.1"/>
</dbReference>
<dbReference type="InterPro" id="IPR000073">
    <property type="entry name" value="AB_hydrolase_1"/>
</dbReference>
<accession>A0ABP6L325</accession>
<name>A0ABP6L325_9ACTN</name>
<gene>
    <name evidence="2" type="ORF">GCM10010528_08930</name>
</gene>
<keyword evidence="2" id="KW-0378">Hydrolase</keyword>
<organism evidence="2 3">
    <name type="scientific">Gordonia defluvii</name>
    <dbReference type="NCBI Taxonomy" id="283718"/>
    <lineage>
        <taxon>Bacteria</taxon>
        <taxon>Bacillati</taxon>
        <taxon>Actinomycetota</taxon>
        <taxon>Actinomycetes</taxon>
        <taxon>Mycobacteriales</taxon>
        <taxon>Gordoniaceae</taxon>
        <taxon>Gordonia</taxon>
    </lineage>
</organism>
<evidence type="ECO:0000259" key="1">
    <source>
        <dbReference type="Pfam" id="PF12697"/>
    </source>
</evidence>
<dbReference type="PANTHER" id="PTHR43798:SF33">
    <property type="entry name" value="HYDROLASE, PUTATIVE (AFU_ORTHOLOGUE AFUA_2G14860)-RELATED"/>
    <property type="match status" value="1"/>
</dbReference>
<protein>
    <submittedName>
        <fullName evidence="2">Alpha/beta hydrolase</fullName>
    </submittedName>
</protein>
<evidence type="ECO:0000313" key="2">
    <source>
        <dbReference type="EMBL" id="GAA3029628.1"/>
    </source>
</evidence>
<comment type="caution">
    <text evidence="2">The sequence shown here is derived from an EMBL/GenBank/DDBJ whole genome shotgun (WGS) entry which is preliminary data.</text>
</comment>
<dbReference type="Gene3D" id="3.40.50.1820">
    <property type="entry name" value="alpha/beta hydrolase"/>
    <property type="match status" value="1"/>
</dbReference>
<dbReference type="InterPro" id="IPR050266">
    <property type="entry name" value="AB_hydrolase_sf"/>
</dbReference>
<dbReference type="PRINTS" id="PR00111">
    <property type="entry name" value="ABHYDROLASE"/>
</dbReference>
<dbReference type="PANTHER" id="PTHR43798">
    <property type="entry name" value="MONOACYLGLYCEROL LIPASE"/>
    <property type="match status" value="1"/>
</dbReference>
<dbReference type="SUPFAM" id="SSF53474">
    <property type="entry name" value="alpha/beta-Hydrolases"/>
    <property type="match status" value="1"/>
</dbReference>
<dbReference type="InterPro" id="IPR029058">
    <property type="entry name" value="AB_hydrolase_fold"/>
</dbReference>
<dbReference type="GO" id="GO:0016787">
    <property type="term" value="F:hydrolase activity"/>
    <property type="evidence" value="ECO:0007669"/>
    <property type="project" value="UniProtKB-KW"/>
</dbReference>